<dbReference type="AlphaFoldDB" id="A0A0D8I5U4"/>
<dbReference type="Pfam" id="PF00383">
    <property type="entry name" value="dCMP_cyt_deam_1"/>
    <property type="match status" value="1"/>
</dbReference>
<evidence type="ECO:0000256" key="8">
    <source>
        <dbReference type="ARBA" id="ARBA00022833"/>
    </source>
</evidence>
<keyword evidence="6 14" id="KW-0479">Metal-binding</keyword>
<evidence type="ECO:0000256" key="14">
    <source>
        <dbReference type="PIRSR" id="PIRSR606262-3"/>
    </source>
</evidence>
<evidence type="ECO:0000313" key="17">
    <source>
        <dbReference type="Proteomes" id="UP000035704"/>
    </source>
</evidence>
<dbReference type="GO" id="GO:0072527">
    <property type="term" value="P:pyrimidine-containing compound metabolic process"/>
    <property type="evidence" value="ECO:0007669"/>
    <property type="project" value="UniProtKB-ARBA"/>
</dbReference>
<dbReference type="STRING" id="84022.CACET_c23390"/>
<dbReference type="RefSeq" id="WP_044826273.1">
    <property type="nucleotide sequence ID" value="NZ_CP009687.1"/>
</dbReference>
<name>A0A0D8I5U4_9CLOT</name>
<feature type="binding site" evidence="13">
    <location>
        <begin position="42"/>
        <end position="48"/>
    </location>
    <ligand>
        <name>substrate</name>
    </ligand>
</feature>
<evidence type="ECO:0000256" key="15">
    <source>
        <dbReference type="RuleBase" id="RU364006"/>
    </source>
</evidence>
<gene>
    <name evidence="16" type="primary">cdd</name>
    <name evidence="16" type="ORF">CACET_c23390</name>
</gene>
<evidence type="ECO:0000256" key="13">
    <source>
        <dbReference type="PIRSR" id="PIRSR606262-2"/>
    </source>
</evidence>
<comment type="function">
    <text evidence="2 15">This enzyme scavenges exogenous and endogenous cytidine and 2'-deoxycytidine for UMP synthesis.</text>
</comment>
<dbReference type="OrthoDB" id="9795347at2"/>
<dbReference type="GO" id="GO:0005829">
    <property type="term" value="C:cytosol"/>
    <property type="evidence" value="ECO:0007669"/>
    <property type="project" value="TreeGrafter"/>
</dbReference>
<dbReference type="Gene3D" id="3.40.140.10">
    <property type="entry name" value="Cytidine Deaminase, domain 2"/>
    <property type="match status" value="1"/>
</dbReference>
<evidence type="ECO:0000256" key="9">
    <source>
        <dbReference type="ARBA" id="ARBA00032005"/>
    </source>
</evidence>
<dbReference type="EC" id="3.5.4.5" evidence="4 15"/>
<comment type="catalytic activity">
    <reaction evidence="11 15">
        <text>cytidine + H2O + H(+) = uridine + NH4(+)</text>
        <dbReference type="Rhea" id="RHEA:16069"/>
        <dbReference type="ChEBI" id="CHEBI:15377"/>
        <dbReference type="ChEBI" id="CHEBI:15378"/>
        <dbReference type="ChEBI" id="CHEBI:16704"/>
        <dbReference type="ChEBI" id="CHEBI:17562"/>
        <dbReference type="ChEBI" id="CHEBI:28938"/>
        <dbReference type="EC" id="3.5.4.5"/>
    </reaction>
</comment>
<dbReference type="PATRIC" id="fig|84022.5.peg.2177"/>
<evidence type="ECO:0000256" key="11">
    <source>
        <dbReference type="ARBA" id="ARBA00049558"/>
    </source>
</evidence>
<dbReference type="PROSITE" id="PS00903">
    <property type="entry name" value="CYT_DCMP_DEAMINASES_1"/>
    <property type="match status" value="1"/>
</dbReference>
<evidence type="ECO:0000256" key="1">
    <source>
        <dbReference type="ARBA" id="ARBA00001947"/>
    </source>
</evidence>
<dbReference type="PANTHER" id="PTHR11644">
    <property type="entry name" value="CYTIDINE DEAMINASE"/>
    <property type="match status" value="1"/>
</dbReference>
<comment type="similarity">
    <text evidence="3 15">Belongs to the cytidine and deoxycytidylate deaminase family.</text>
</comment>
<evidence type="ECO:0000256" key="4">
    <source>
        <dbReference type="ARBA" id="ARBA00012783"/>
    </source>
</evidence>
<dbReference type="PANTHER" id="PTHR11644:SF2">
    <property type="entry name" value="CYTIDINE DEAMINASE"/>
    <property type="match status" value="1"/>
</dbReference>
<evidence type="ECO:0000256" key="5">
    <source>
        <dbReference type="ARBA" id="ARBA00018266"/>
    </source>
</evidence>
<keyword evidence="7 15" id="KW-0378">Hydrolase</keyword>
<comment type="catalytic activity">
    <reaction evidence="10 15">
        <text>2'-deoxycytidine + H2O + H(+) = 2'-deoxyuridine + NH4(+)</text>
        <dbReference type="Rhea" id="RHEA:13433"/>
        <dbReference type="ChEBI" id="CHEBI:15377"/>
        <dbReference type="ChEBI" id="CHEBI:15378"/>
        <dbReference type="ChEBI" id="CHEBI:15698"/>
        <dbReference type="ChEBI" id="CHEBI:16450"/>
        <dbReference type="ChEBI" id="CHEBI:28938"/>
        <dbReference type="EC" id="3.5.4.5"/>
    </reaction>
</comment>
<feature type="active site" description="Proton donor" evidence="12">
    <location>
        <position position="55"/>
    </location>
</feature>
<keyword evidence="17" id="KW-1185">Reference proteome</keyword>
<dbReference type="NCBIfam" id="TIGR01354">
    <property type="entry name" value="cyt_deam_tetra"/>
    <property type="match status" value="1"/>
</dbReference>
<dbReference type="GO" id="GO:0055086">
    <property type="term" value="P:nucleobase-containing small molecule metabolic process"/>
    <property type="evidence" value="ECO:0007669"/>
    <property type="project" value="UniProtKB-ARBA"/>
</dbReference>
<organism evidence="16 17">
    <name type="scientific">Clostridium aceticum</name>
    <dbReference type="NCBI Taxonomy" id="84022"/>
    <lineage>
        <taxon>Bacteria</taxon>
        <taxon>Bacillati</taxon>
        <taxon>Bacillota</taxon>
        <taxon>Clostridia</taxon>
        <taxon>Eubacteriales</taxon>
        <taxon>Clostridiaceae</taxon>
        <taxon>Clostridium</taxon>
    </lineage>
</organism>
<dbReference type="CDD" id="cd01283">
    <property type="entry name" value="cytidine_deaminase"/>
    <property type="match status" value="1"/>
</dbReference>
<evidence type="ECO:0000256" key="10">
    <source>
        <dbReference type="ARBA" id="ARBA00049252"/>
    </source>
</evidence>
<dbReference type="InterPro" id="IPR016193">
    <property type="entry name" value="Cytidine_deaminase-like"/>
</dbReference>
<dbReference type="InterPro" id="IPR006262">
    <property type="entry name" value="Cyt_deam_tetra"/>
</dbReference>
<proteinExistence type="inferred from homology"/>
<feature type="binding site" evidence="14">
    <location>
        <position position="53"/>
    </location>
    <ligand>
        <name>Zn(2+)</name>
        <dbReference type="ChEBI" id="CHEBI:29105"/>
        <note>catalytic</note>
    </ligand>
</feature>
<dbReference type="GO" id="GO:0004126">
    <property type="term" value="F:cytidine deaminase activity"/>
    <property type="evidence" value="ECO:0007669"/>
    <property type="project" value="UniProtKB-UniRule"/>
</dbReference>
<dbReference type="InterPro" id="IPR016192">
    <property type="entry name" value="APOBEC/CMP_deaminase_Zn-bd"/>
</dbReference>
<dbReference type="FunFam" id="3.40.140.10:FF:000008">
    <property type="entry name" value="Cytidine deaminase"/>
    <property type="match status" value="1"/>
</dbReference>
<dbReference type="InterPro" id="IPR002125">
    <property type="entry name" value="CMP_dCMP_dom"/>
</dbReference>
<dbReference type="KEGG" id="cace:CACET_c23390"/>
<accession>A0A0D8I5U4</accession>
<dbReference type="NCBIfam" id="NF004064">
    <property type="entry name" value="PRK05578.1"/>
    <property type="match status" value="1"/>
</dbReference>
<dbReference type="GO" id="GO:0042802">
    <property type="term" value="F:identical protein binding"/>
    <property type="evidence" value="ECO:0007669"/>
    <property type="project" value="UniProtKB-ARBA"/>
</dbReference>
<dbReference type="GO" id="GO:0008270">
    <property type="term" value="F:zinc ion binding"/>
    <property type="evidence" value="ECO:0007669"/>
    <property type="project" value="UniProtKB-UniRule"/>
</dbReference>
<sequence length="131" mass="14560">MEYKILVKEALEAQKYAYAPYSHFPVGAAVLTKSGRIYRGCNIECASYGGTNCAERTAIFKAVSEGERDIEAIAVVGAADEYTFPCGICRQVIVEYGKDIKLIIGKTEEDYKVFTIEELLPNSFSPEDLER</sequence>
<evidence type="ECO:0000256" key="12">
    <source>
        <dbReference type="PIRSR" id="PIRSR606262-1"/>
    </source>
</evidence>
<evidence type="ECO:0000256" key="7">
    <source>
        <dbReference type="ARBA" id="ARBA00022801"/>
    </source>
</evidence>
<dbReference type="SUPFAM" id="SSF53927">
    <property type="entry name" value="Cytidine deaminase-like"/>
    <property type="match status" value="1"/>
</dbReference>
<evidence type="ECO:0000256" key="2">
    <source>
        <dbReference type="ARBA" id="ARBA00003949"/>
    </source>
</evidence>
<protein>
    <recommendedName>
        <fullName evidence="5 15">Cytidine deaminase</fullName>
        <ecNumber evidence="4 15">3.5.4.5</ecNumber>
    </recommendedName>
    <alternativeName>
        <fullName evidence="9 15">Cytidine aminohydrolase</fullName>
    </alternativeName>
</protein>
<evidence type="ECO:0000256" key="3">
    <source>
        <dbReference type="ARBA" id="ARBA00006576"/>
    </source>
</evidence>
<keyword evidence="8 14" id="KW-0862">Zinc</keyword>
<dbReference type="PROSITE" id="PS51747">
    <property type="entry name" value="CYT_DCMP_DEAMINASES_2"/>
    <property type="match status" value="1"/>
</dbReference>
<dbReference type="Proteomes" id="UP000035704">
    <property type="component" value="Chromosome"/>
</dbReference>
<dbReference type="EMBL" id="CP009687">
    <property type="protein sequence ID" value="AKL95785.1"/>
    <property type="molecule type" value="Genomic_DNA"/>
</dbReference>
<feature type="binding site" evidence="14">
    <location>
        <position position="89"/>
    </location>
    <ligand>
        <name>Zn(2+)</name>
        <dbReference type="ChEBI" id="CHEBI:29105"/>
        <note>catalytic</note>
    </ligand>
</feature>
<reference evidence="16 17" key="1">
    <citation type="submission" date="2014-10" db="EMBL/GenBank/DDBJ databases">
        <title>Genome sequence of Clostridium aceticum DSM 1496.</title>
        <authorList>
            <person name="Poehlein A."/>
            <person name="Schiel-Bengelsdorf B."/>
            <person name="Gottschalk G."/>
            <person name="Duerre P."/>
            <person name="Daniel R."/>
        </authorList>
    </citation>
    <scope>NUCLEOTIDE SEQUENCE [LARGE SCALE GENOMIC DNA]</scope>
    <source>
        <strain evidence="16 17">DSM 1496</strain>
    </source>
</reference>
<evidence type="ECO:0000256" key="6">
    <source>
        <dbReference type="ARBA" id="ARBA00022723"/>
    </source>
</evidence>
<comment type="cofactor">
    <cofactor evidence="1 14 15">
        <name>Zn(2+)</name>
        <dbReference type="ChEBI" id="CHEBI:29105"/>
    </cofactor>
</comment>
<evidence type="ECO:0000313" key="16">
    <source>
        <dbReference type="EMBL" id="AKL95785.1"/>
    </source>
</evidence>
<dbReference type="InterPro" id="IPR050202">
    <property type="entry name" value="Cyt/Deoxycyt_deaminase"/>
</dbReference>
<feature type="binding site" evidence="14">
    <location>
        <position position="86"/>
    </location>
    <ligand>
        <name>Zn(2+)</name>
        <dbReference type="ChEBI" id="CHEBI:29105"/>
        <note>catalytic</note>
    </ligand>
</feature>